<dbReference type="AlphaFoldDB" id="A0A249MTX6"/>
<evidence type="ECO:0000256" key="1">
    <source>
        <dbReference type="SAM" id="MobiDB-lite"/>
    </source>
</evidence>
<evidence type="ECO:0000313" key="4">
    <source>
        <dbReference type="Proteomes" id="UP000217141"/>
    </source>
</evidence>
<dbReference type="RefSeq" id="WP_017184113.1">
    <property type="nucleotide sequence ID" value="NZ_CP022745.1"/>
</dbReference>
<dbReference type="GO" id="GO:0016787">
    <property type="term" value="F:hydrolase activity"/>
    <property type="evidence" value="ECO:0007669"/>
    <property type="project" value="UniProtKB-KW"/>
</dbReference>
<dbReference type="KEGG" id="shyd:CJD35_10380"/>
<organism evidence="3 4">
    <name type="scientific">Sphingobium xenophagum</name>
    <dbReference type="NCBI Taxonomy" id="121428"/>
    <lineage>
        <taxon>Bacteria</taxon>
        <taxon>Pseudomonadati</taxon>
        <taxon>Pseudomonadota</taxon>
        <taxon>Alphaproteobacteria</taxon>
        <taxon>Sphingomonadales</taxon>
        <taxon>Sphingomonadaceae</taxon>
        <taxon>Sphingobium</taxon>
    </lineage>
</organism>
<dbReference type="InterPro" id="IPR011105">
    <property type="entry name" value="Cell_wall_hydrolase_SleB"/>
</dbReference>
<evidence type="ECO:0000259" key="2">
    <source>
        <dbReference type="Pfam" id="PF07486"/>
    </source>
</evidence>
<feature type="compositionally biased region" description="Basic and acidic residues" evidence="1">
    <location>
        <begin position="312"/>
        <end position="328"/>
    </location>
</feature>
<sequence length="334" mass="35487">MGGMGDGASLHMKDLDMGAIGWKGRSGIVALVLAALVAPRFITAAPLDMLDGQQSHDDPAEEAAANFPGSAFFFAEGAFDPVPGAQTVQSEHVMGLDEVKAAPAAIFRGMTGLDSYRALNCLTSAIYYEAGNEPDDGQRAVAQVVLNRVRSQLWPNTVCGVVYEGSERTDYKCQFTFSCDGAMARLPAAAQWVRARRVAQDALAGRVYAPVGLATHYHTLAVRPAWSSSLHPVAVIGAHIFYRNPGFNGTLAAFRTPYLGRETISGPARRVWPTKPVTPVEAFAAPAPVGNAAAANPSTGWIAPIARPAPSAREDSLPESTIRPEYRNSGRPIV</sequence>
<dbReference type="Pfam" id="PF07486">
    <property type="entry name" value="Hydrolase_2"/>
    <property type="match status" value="1"/>
</dbReference>
<dbReference type="Gene3D" id="1.10.10.2520">
    <property type="entry name" value="Cell wall hydrolase SleB, domain 1"/>
    <property type="match status" value="1"/>
</dbReference>
<keyword evidence="3" id="KW-0378">Hydrolase</keyword>
<feature type="region of interest" description="Disordered" evidence="1">
    <location>
        <begin position="305"/>
        <end position="334"/>
    </location>
</feature>
<dbReference type="InterPro" id="IPR042047">
    <property type="entry name" value="SleB_dom1"/>
</dbReference>
<reference evidence="3 4" key="1">
    <citation type="submission" date="2017-08" db="EMBL/GenBank/DDBJ databases">
        <title>Whole Genome Sequence of Sphingobium hydrophobicum C1: Insights into Adaption to the Electronic-waste Contaminated Sediment.</title>
        <authorList>
            <person name="Song D."/>
            <person name="Chen X."/>
            <person name="Xu M."/>
        </authorList>
    </citation>
    <scope>NUCLEOTIDE SEQUENCE [LARGE SCALE GENOMIC DNA]</scope>
    <source>
        <strain evidence="3 4">C1</strain>
    </source>
</reference>
<proteinExistence type="predicted"/>
<accession>A0A249MTX6</accession>
<gene>
    <name evidence="3" type="ORF">CJD35_10380</name>
</gene>
<evidence type="ECO:0000313" key="3">
    <source>
        <dbReference type="EMBL" id="ASY44810.1"/>
    </source>
</evidence>
<name>A0A249MTX6_SPHXE</name>
<dbReference type="Proteomes" id="UP000217141">
    <property type="component" value="Chromosome I"/>
</dbReference>
<protein>
    <submittedName>
        <fullName evidence="3">Cell wall hydrolase</fullName>
    </submittedName>
</protein>
<feature type="domain" description="Cell wall hydrolase SleB" evidence="2">
    <location>
        <begin position="132"/>
        <end position="242"/>
    </location>
</feature>
<dbReference type="EMBL" id="CP022745">
    <property type="protein sequence ID" value="ASY44810.1"/>
    <property type="molecule type" value="Genomic_DNA"/>
</dbReference>